<evidence type="ECO:0000313" key="3">
    <source>
        <dbReference type="Proteomes" id="UP001608902"/>
    </source>
</evidence>
<dbReference type="Proteomes" id="UP001608902">
    <property type="component" value="Unassembled WGS sequence"/>
</dbReference>
<feature type="compositionally biased region" description="Polar residues" evidence="1">
    <location>
        <begin position="1"/>
        <end position="11"/>
    </location>
</feature>
<accession>A0ABD6EC29</accession>
<name>A0ABD6EC29_9BILA</name>
<feature type="region of interest" description="Disordered" evidence="1">
    <location>
        <begin position="1"/>
        <end position="68"/>
    </location>
</feature>
<sequence>MASLNSENVLRSSLKRPTKTVDGQRHVRFACQTPTREKQKSSVVLDKDSKNVEESTTSPRKRISTSQVSEQECKKNRMSEAIVRFFKAEESHVQAMSKYSFLRMKFTDLSRQMLNLLRNLQQKSVESIELDIRTSRVMDKIAKLEKFLTEERENTESLNSSLAKLHKYATAISTPSKVLIANVNEYSESESFIEQLMLLVHEIDLAKKTVDDVSSC</sequence>
<dbReference type="AlphaFoldDB" id="A0ABD6EC29"/>
<feature type="compositionally biased region" description="Polar residues" evidence="1">
    <location>
        <begin position="54"/>
        <end position="68"/>
    </location>
</feature>
<reference evidence="2 3" key="1">
    <citation type="submission" date="2024-08" db="EMBL/GenBank/DDBJ databases">
        <title>Gnathostoma spinigerum genome.</title>
        <authorList>
            <person name="Gonzalez-Bertolin B."/>
            <person name="Monzon S."/>
            <person name="Zaballos A."/>
            <person name="Jimenez P."/>
            <person name="Dekumyoy P."/>
            <person name="Varona S."/>
            <person name="Cuesta I."/>
            <person name="Sumanam S."/>
            <person name="Adisakwattana P."/>
            <person name="Gasser R.B."/>
            <person name="Hernandez-Gonzalez A."/>
            <person name="Young N.D."/>
            <person name="Perteguer M.J."/>
        </authorList>
    </citation>
    <scope>NUCLEOTIDE SEQUENCE [LARGE SCALE GENOMIC DNA]</scope>
    <source>
        <strain evidence="2">AL3</strain>
        <tissue evidence="2">Liver</tissue>
    </source>
</reference>
<evidence type="ECO:0000313" key="2">
    <source>
        <dbReference type="EMBL" id="MFH4974899.1"/>
    </source>
</evidence>
<comment type="caution">
    <text evidence="2">The sequence shown here is derived from an EMBL/GenBank/DDBJ whole genome shotgun (WGS) entry which is preliminary data.</text>
</comment>
<protein>
    <submittedName>
        <fullName evidence="2">Uncharacterized protein</fullName>
    </submittedName>
</protein>
<gene>
    <name evidence="2" type="ORF">AB6A40_001608</name>
</gene>
<keyword evidence="3" id="KW-1185">Reference proteome</keyword>
<evidence type="ECO:0000256" key="1">
    <source>
        <dbReference type="SAM" id="MobiDB-lite"/>
    </source>
</evidence>
<proteinExistence type="predicted"/>
<feature type="compositionally biased region" description="Basic and acidic residues" evidence="1">
    <location>
        <begin position="35"/>
        <end position="53"/>
    </location>
</feature>
<dbReference type="EMBL" id="JBGFUD010000613">
    <property type="protein sequence ID" value="MFH4974899.1"/>
    <property type="molecule type" value="Genomic_DNA"/>
</dbReference>
<organism evidence="2 3">
    <name type="scientific">Gnathostoma spinigerum</name>
    <dbReference type="NCBI Taxonomy" id="75299"/>
    <lineage>
        <taxon>Eukaryota</taxon>
        <taxon>Metazoa</taxon>
        <taxon>Ecdysozoa</taxon>
        <taxon>Nematoda</taxon>
        <taxon>Chromadorea</taxon>
        <taxon>Rhabditida</taxon>
        <taxon>Spirurina</taxon>
        <taxon>Gnathostomatomorpha</taxon>
        <taxon>Gnathostomatoidea</taxon>
        <taxon>Gnathostomatidae</taxon>
        <taxon>Gnathostoma</taxon>
    </lineage>
</organism>